<sequence>MTDAARWRLMRQDDNGNVFEVGEYPDRTSAERARGALEAGGHKQRYWIEPVPAQPDQR</sequence>
<dbReference type="Proteomes" id="UP000501991">
    <property type="component" value="Chromosome"/>
</dbReference>
<reference evidence="1 2" key="1">
    <citation type="submission" date="2020-02" db="EMBL/GenBank/DDBJ databases">
        <title>Nitrogenibacter mangrovi gen. nov., sp. nov. isolated from mangrove sediment, a denitrifying betaproteobacterium.</title>
        <authorList>
            <person name="Liao H."/>
            <person name="Tian Y."/>
        </authorList>
    </citation>
    <scope>NUCLEOTIDE SEQUENCE [LARGE SCALE GENOMIC DNA]</scope>
    <source>
        <strain evidence="1 2">M9-3-2</strain>
    </source>
</reference>
<organism evidence="1 2">
    <name type="scientific">Nitrogeniibacter mangrovi</name>
    <dbReference type="NCBI Taxonomy" id="2016596"/>
    <lineage>
        <taxon>Bacteria</taxon>
        <taxon>Pseudomonadati</taxon>
        <taxon>Pseudomonadota</taxon>
        <taxon>Betaproteobacteria</taxon>
        <taxon>Rhodocyclales</taxon>
        <taxon>Zoogloeaceae</taxon>
        <taxon>Nitrogeniibacter</taxon>
    </lineage>
</organism>
<evidence type="ECO:0000313" key="2">
    <source>
        <dbReference type="Proteomes" id="UP000501991"/>
    </source>
</evidence>
<dbReference type="AlphaFoldDB" id="A0A6C1B2H1"/>
<gene>
    <name evidence="1" type="ORF">G3580_09430</name>
</gene>
<dbReference type="EMBL" id="CP048836">
    <property type="protein sequence ID" value="QID17842.1"/>
    <property type="molecule type" value="Genomic_DNA"/>
</dbReference>
<evidence type="ECO:0000313" key="1">
    <source>
        <dbReference type="EMBL" id="QID17842.1"/>
    </source>
</evidence>
<protein>
    <submittedName>
        <fullName evidence="1">SPOR domain-containing protein</fullName>
    </submittedName>
</protein>
<proteinExistence type="predicted"/>
<accession>A0A6C1B2H1</accession>
<keyword evidence="2" id="KW-1185">Reference proteome</keyword>
<name>A0A6C1B2H1_9RHOO</name>
<dbReference type="RefSeq" id="WP_173765004.1">
    <property type="nucleotide sequence ID" value="NZ_CP048836.1"/>
</dbReference>
<dbReference type="KEGG" id="azq:G3580_09430"/>